<dbReference type="PROSITE" id="PS51318">
    <property type="entry name" value="TAT"/>
    <property type="match status" value="1"/>
</dbReference>
<organism evidence="1">
    <name type="scientific">marine sediment metagenome</name>
    <dbReference type="NCBI Taxonomy" id="412755"/>
    <lineage>
        <taxon>unclassified sequences</taxon>
        <taxon>metagenomes</taxon>
        <taxon>ecological metagenomes</taxon>
    </lineage>
</organism>
<dbReference type="InterPro" id="IPR006311">
    <property type="entry name" value="TAT_signal"/>
</dbReference>
<comment type="caution">
    <text evidence="1">The sequence shown here is derived from an EMBL/GenBank/DDBJ whole genome shotgun (WGS) entry which is preliminary data.</text>
</comment>
<proteinExistence type="predicted"/>
<sequence length="220" mass="23435">MKNNDHNKVARRRLLTGMSVAAVAGLAVSAGPAQAQPATEGFQPARHDKDAWLNELSGSHRVFIDSSTMAGGPAGLWYANNMISAHEEEYDGEASDFAMVVCFRHMSTPYGFDDGIWAKYGTIFNRNADPAPTRNPLSTPSASNGQNSIASSVARGVHFAICGRATRRFAMAIASATGGNADTVFAELTAGAVPNSHFVPAGVLTATRAQEYRYSFLYAE</sequence>
<protein>
    <submittedName>
        <fullName evidence="1">Uncharacterized protein</fullName>
    </submittedName>
</protein>
<accession>A0A0F9YQL5</accession>
<dbReference type="EMBL" id="LAZR01000014">
    <property type="protein sequence ID" value="KKO07039.1"/>
    <property type="molecule type" value="Genomic_DNA"/>
</dbReference>
<dbReference type="AlphaFoldDB" id="A0A0F9YQL5"/>
<name>A0A0F9YQL5_9ZZZZ</name>
<reference evidence="1" key="1">
    <citation type="journal article" date="2015" name="Nature">
        <title>Complex archaea that bridge the gap between prokaryotes and eukaryotes.</title>
        <authorList>
            <person name="Spang A."/>
            <person name="Saw J.H."/>
            <person name="Jorgensen S.L."/>
            <person name="Zaremba-Niedzwiedzka K."/>
            <person name="Martijn J."/>
            <person name="Lind A.E."/>
            <person name="van Eijk R."/>
            <person name="Schleper C."/>
            <person name="Guy L."/>
            <person name="Ettema T.J."/>
        </authorList>
    </citation>
    <scope>NUCLEOTIDE SEQUENCE</scope>
</reference>
<gene>
    <name evidence="1" type="ORF">LCGC14_0062250</name>
</gene>
<evidence type="ECO:0000313" key="1">
    <source>
        <dbReference type="EMBL" id="KKO07039.1"/>
    </source>
</evidence>